<proteinExistence type="predicted"/>
<accession>A0A8D8PY73</accession>
<protein>
    <submittedName>
        <fullName evidence="2">Uncharacterized protein</fullName>
    </submittedName>
</protein>
<keyword evidence="1" id="KW-0812">Transmembrane</keyword>
<reference evidence="2" key="1">
    <citation type="submission" date="2021-05" db="EMBL/GenBank/DDBJ databases">
        <authorList>
            <person name="Alioto T."/>
            <person name="Alioto T."/>
            <person name="Gomez Garrido J."/>
        </authorList>
    </citation>
    <scope>NUCLEOTIDE SEQUENCE</scope>
</reference>
<keyword evidence="1" id="KW-1133">Transmembrane helix</keyword>
<dbReference type="AlphaFoldDB" id="A0A8D8PY73"/>
<evidence type="ECO:0000313" key="2">
    <source>
        <dbReference type="EMBL" id="CAG6617648.1"/>
    </source>
</evidence>
<sequence length="104" mass="11831">MFISVSESIICNILHTCNFLMIVSHSYDKFGNHSITFNIALFQLIFAINMVLVYSGLFSTVFCHHILADSSVQYPGAYDRPYDTGNSSYNRAPPHILPFEVYSR</sequence>
<feature type="transmembrane region" description="Helical" evidence="1">
    <location>
        <begin position="35"/>
        <end position="57"/>
    </location>
</feature>
<dbReference type="EMBL" id="HBUF01039485">
    <property type="protein sequence ID" value="CAG6617648.1"/>
    <property type="molecule type" value="Transcribed_RNA"/>
</dbReference>
<name>A0A8D8PY73_9HEMI</name>
<keyword evidence="1" id="KW-0472">Membrane</keyword>
<organism evidence="2">
    <name type="scientific">Cacopsylla melanoneura</name>
    <dbReference type="NCBI Taxonomy" id="428564"/>
    <lineage>
        <taxon>Eukaryota</taxon>
        <taxon>Metazoa</taxon>
        <taxon>Ecdysozoa</taxon>
        <taxon>Arthropoda</taxon>
        <taxon>Hexapoda</taxon>
        <taxon>Insecta</taxon>
        <taxon>Pterygota</taxon>
        <taxon>Neoptera</taxon>
        <taxon>Paraneoptera</taxon>
        <taxon>Hemiptera</taxon>
        <taxon>Sternorrhyncha</taxon>
        <taxon>Psylloidea</taxon>
        <taxon>Psyllidae</taxon>
        <taxon>Psyllinae</taxon>
        <taxon>Cacopsylla</taxon>
    </lineage>
</organism>
<evidence type="ECO:0000256" key="1">
    <source>
        <dbReference type="SAM" id="Phobius"/>
    </source>
</evidence>